<evidence type="ECO:0000256" key="15">
    <source>
        <dbReference type="ARBA" id="ARBA00023002"/>
    </source>
</evidence>
<keyword evidence="18 19" id="KW-0472">Membrane</keyword>
<dbReference type="GO" id="GO:0016491">
    <property type="term" value="F:oxidoreductase activity"/>
    <property type="evidence" value="ECO:0007669"/>
    <property type="project" value="UniProtKB-KW"/>
</dbReference>
<dbReference type="Proteomes" id="UP000028945">
    <property type="component" value="Chromosome"/>
</dbReference>
<feature type="binding site" description="axial binding residue" evidence="20">
    <location>
        <position position="234"/>
    </location>
    <ligand>
        <name>heme c</name>
        <dbReference type="ChEBI" id="CHEBI:61717"/>
        <label>2</label>
    </ligand>
    <ligandPart>
        <name>Fe</name>
        <dbReference type="ChEBI" id="CHEBI:18248"/>
    </ligandPart>
</feature>
<evidence type="ECO:0000256" key="10">
    <source>
        <dbReference type="ARBA" id="ARBA00022723"/>
    </source>
</evidence>
<reference evidence="24 25" key="1">
    <citation type="journal article" date="2014" name="BMC Genomics">
        <title>A genomic perspective on a new bacterial genus and species from the Alcaligenaceae family, Basilea psittacipulmonis.</title>
        <authorList>
            <person name="Whiteson K.L."/>
            <person name="Hernandez D."/>
            <person name="Lazarevic V."/>
            <person name="Gaia N."/>
            <person name="Farinelli L."/>
            <person name="Francois P."/>
            <person name="Pilo P."/>
            <person name="Frey J."/>
            <person name="Schrenzel J."/>
        </authorList>
    </citation>
    <scope>NUCLEOTIDE SEQUENCE [LARGE SCALE GENOMIC DNA]</scope>
    <source>
        <strain evidence="24 25">DSM 24701</strain>
    </source>
</reference>
<dbReference type="eggNOG" id="COG2010">
    <property type="taxonomic scope" value="Bacteria"/>
</dbReference>
<evidence type="ECO:0000313" key="24">
    <source>
        <dbReference type="EMBL" id="AIL32342.1"/>
    </source>
</evidence>
<feature type="transmembrane region" description="Helical" evidence="22">
    <location>
        <begin position="62"/>
        <end position="84"/>
    </location>
</feature>
<gene>
    <name evidence="24" type="ORF">IX83_02525</name>
</gene>
<keyword evidence="4 19" id="KW-0813">Transport</keyword>
<evidence type="ECO:0000256" key="3">
    <source>
        <dbReference type="ARBA" id="ARBA00006113"/>
    </source>
</evidence>
<evidence type="ECO:0000256" key="6">
    <source>
        <dbReference type="ARBA" id="ARBA00022519"/>
    </source>
</evidence>
<evidence type="ECO:0000256" key="18">
    <source>
        <dbReference type="ARBA" id="ARBA00023136"/>
    </source>
</evidence>
<keyword evidence="7 19" id="KW-0349">Heme</keyword>
<evidence type="ECO:0000256" key="1">
    <source>
        <dbReference type="ARBA" id="ARBA00004533"/>
    </source>
</evidence>
<dbReference type="KEGG" id="bpsi:IX83_02525"/>
<evidence type="ECO:0000259" key="23">
    <source>
        <dbReference type="PROSITE" id="PS51007"/>
    </source>
</evidence>
<dbReference type="Gene3D" id="6.10.280.130">
    <property type="match status" value="1"/>
</dbReference>
<dbReference type="GO" id="GO:0006119">
    <property type="term" value="P:oxidative phosphorylation"/>
    <property type="evidence" value="ECO:0007669"/>
    <property type="project" value="UniProtKB-UniPathway"/>
</dbReference>
<evidence type="ECO:0000313" key="25">
    <source>
        <dbReference type="Proteomes" id="UP000028945"/>
    </source>
</evidence>
<accession>A0A077DFZ7</accession>
<feature type="transmembrane region" description="Helical" evidence="22">
    <location>
        <begin position="9"/>
        <end position="29"/>
    </location>
</feature>
<dbReference type="OrthoDB" id="9811281at2"/>
<dbReference type="HOGENOM" id="CLU_047545_2_0_4"/>
<dbReference type="InterPro" id="IPR009056">
    <property type="entry name" value="Cyt_c-like_dom"/>
</dbReference>
<feature type="domain" description="Cytochrome c" evidence="23">
    <location>
        <begin position="217"/>
        <end position="298"/>
    </location>
</feature>
<keyword evidence="8 19" id="KW-0679">Respiratory chain</keyword>
<dbReference type="InterPro" id="IPR050597">
    <property type="entry name" value="Cytochrome_c_Oxidase_Subunit"/>
</dbReference>
<feature type="binding site" description="covalent" evidence="21">
    <location>
        <position position="146"/>
    </location>
    <ligand>
        <name>heme c</name>
        <dbReference type="ChEBI" id="CHEBI:61717"/>
        <label>1</label>
    </ligand>
</feature>
<dbReference type="PANTHER" id="PTHR33751">
    <property type="entry name" value="CBB3-TYPE CYTOCHROME C OXIDASE SUBUNIT FIXP"/>
    <property type="match status" value="1"/>
</dbReference>
<dbReference type="STRING" id="1072685.IX83_02525"/>
<dbReference type="GO" id="GO:0020037">
    <property type="term" value="F:heme binding"/>
    <property type="evidence" value="ECO:0007669"/>
    <property type="project" value="InterPro"/>
</dbReference>
<dbReference type="GO" id="GO:0005506">
    <property type="term" value="F:iron ion binding"/>
    <property type="evidence" value="ECO:0007669"/>
    <property type="project" value="InterPro"/>
</dbReference>
<keyword evidence="25" id="KW-1185">Reference proteome</keyword>
<dbReference type="InterPro" id="IPR032858">
    <property type="entry name" value="CcoP_N"/>
</dbReference>
<dbReference type="PROSITE" id="PS51007">
    <property type="entry name" value="CYTC"/>
    <property type="match status" value="2"/>
</dbReference>
<evidence type="ECO:0000256" key="14">
    <source>
        <dbReference type="ARBA" id="ARBA00022989"/>
    </source>
</evidence>
<feature type="binding site" description="axial binding residue" evidence="20">
    <location>
        <position position="275"/>
    </location>
    <ligand>
        <name>heme c</name>
        <dbReference type="ChEBI" id="CHEBI:61717"/>
        <label>1</label>
    </ligand>
    <ligandPart>
        <name>Fe</name>
        <dbReference type="ChEBI" id="CHEBI:18248"/>
    </ligandPart>
</feature>
<dbReference type="InterPro" id="IPR036909">
    <property type="entry name" value="Cyt_c-like_dom_sf"/>
</dbReference>
<evidence type="ECO:0000256" key="20">
    <source>
        <dbReference type="PIRSR" id="PIRSR000006-1"/>
    </source>
</evidence>
<evidence type="ECO:0000256" key="21">
    <source>
        <dbReference type="PIRSR" id="PIRSR000006-2"/>
    </source>
</evidence>
<dbReference type="InterPro" id="IPR008168">
    <property type="entry name" value="Cyt_C_IC"/>
</dbReference>
<evidence type="ECO:0000256" key="8">
    <source>
        <dbReference type="ARBA" id="ARBA00022660"/>
    </source>
</evidence>
<comment type="function">
    <text evidence="19">C-type cytochrome. Part of the cbb3-type cytochrome c oxidase complex.</text>
</comment>
<protein>
    <recommendedName>
        <fullName evidence="19">Cbb3-type cytochrome c oxidase subunit</fullName>
    </recommendedName>
</protein>
<feature type="binding site" description="axial binding residue" evidence="20">
    <location>
        <position position="147"/>
    </location>
    <ligand>
        <name>heme c</name>
        <dbReference type="ChEBI" id="CHEBI:61717"/>
        <label>1</label>
    </ligand>
    <ligandPart>
        <name>Fe</name>
        <dbReference type="ChEBI" id="CHEBI:18248"/>
    </ligandPart>
</feature>
<comment type="subunit">
    <text evidence="19">Component of the cbb3-type cytochrome c oxidase.</text>
</comment>
<organism evidence="24 25">
    <name type="scientific">Basilea psittacipulmonis DSM 24701</name>
    <dbReference type="NCBI Taxonomy" id="1072685"/>
    <lineage>
        <taxon>Bacteria</taxon>
        <taxon>Pseudomonadati</taxon>
        <taxon>Pseudomonadota</taxon>
        <taxon>Betaproteobacteria</taxon>
        <taxon>Burkholderiales</taxon>
        <taxon>Alcaligenaceae</taxon>
        <taxon>Basilea</taxon>
    </lineage>
</organism>
<keyword evidence="17 19" id="KW-0406">Ion transport</keyword>
<feature type="binding site" description="covalent" evidence="21">
    <location>
        <position position="143"/>
    </location>
    <ligand>
        <name>heme c</name>
        <dbReference type="ChEBI" id="CHEBI:61717"/>
        <label>1</label>
    </ligand>
</feature>
<feature type="binding site" description="covalent" evidence="21">
    <location>
        <position position="233"/>
    </location>
    <ligand>
        <name>heme c</name>
        <dbReference type="ChEBI" id="CHEBI:61717"/>
        <label>2</label>
    </ligand>
</feature>
<evidence type="ECO:0000256" key="19">
    <source>
        <dbReference type="PIRNR" id="PIRNR000006"/>
    </source>
</evidence>
<dbReference type="PRINTS" id="PR00605">
    <property type="entry name" value="CYTCHROMECIC"/>
</dbReference>
<evidence type="ECO:0000256" key="9">
    <source>
        <dbReference type="ARBA" id="ARBA00022692"/>
    </source>
</evidence>
<comment type="similarity">
    <text evidence="3 19">Belongs to the CcoP / FixP family.</text>
</comment>
<keyword evidence="6 19" id="KW-0997">Cell inner membrane</keyword>
<evidence type="ECO:0000256" key="12">
    <source>
        <dbReference type="ARBA" id="ARBA00022781"/>
    </source>
</evidence>
<dbReference type="GO" id="GO:0009055">
    <property type="term" value="F:electron transfer activity"/>
    <property type="evidence" value="ECO:0007669"/>
    <property type="project" value="InterPro"/>
</dbReference>
<evidence type="ECO:0000256" key="16">
    <source>
        <dbReference type="ARBA" id="ARBA00023004"/>
    </source>
</evidence>
<dbReference type="Gene3D" id="1.10.760.10">
    <property type="entry name" value="Cytochrome c-like domain"/>
    <property type="match status" value="2"/>
</dbReference>
<dbReference type="InterPro" id="IPR004678">
    <property type="entry name" value="Cyt_c_oxidase_cbb3_su3"/>
</dbReference>
<keyword evidence="12 19" id="KW-0375">Hydrogen ion transport</keyword>
<dbReference type="InterPro" id="IPR038414">
    <property type="entry name" value="CcoP_N_sf"/>
</dbReference>
<evidence type="ECO:0000256" key="13">
    <source>
        <dbReference type="ARBA" id="ARBA00022982"/>
    </source>
</evidence>
<keyword evidence="15 19" id="KW-0560">Oxidoreductase</keyword>
<dbReference type="AlphaFoldDB" id="A0A077DFZ7"/>
<evidence type="ECO:0000256" key="17">
    <source>
        <dbReference type="ARBA" id="ARBA00023065"/>
    </source>
</evidence>
<keyword evidence="10 19" id="KW-0479">Metal-binding</keyword>
<keyword evidence="11" id="KW-0677">Repeat</keyword>
<keyword evidence="13 19" id="KW-0249">Electron transport</keyword>
<dbReference type="NCBIfam" id="TIGR00782">
    <property type="entry name" value="ccoP"/>
    <property type="match status" value="1"/>
</dbReference>
<evidence type="ECO:0000256" key="4">
    <source>
        <dbReference type="ARBA" id="ARBA00022448"/>
    </source>
</evidence>
<dbReference type="SUPFAM" id="SSF46626">
    <property type="entry name" value="Cytochrome c"/>
    <property type="match status" value="2"/>
</dbReference>
<feature type="domain" description="Cytochrome c" evidence="23">
    <location>
        <begin position="130"/>
        <end position="209"/>
    </location>
</feature>
<dbReference type="EMBL" id="CP009238">
    <property type="protein sequence ID" value="AIL32342.1"/>
    <property type="molecule type" value="Genomic_DNA"/>
</dbReference>
<dbReference type="PANTHER" id="PTHR33751:SF1">
    <property type="entry name" value="CBB3-TYPE CYTOCHROME C OXIDASE SUBUNIT FIXP"/>
    <property type="match status" value="1"/>
</dbReference>
<dbReference type="RefSeq" id="WP_038498810.1">
    <property type="nucleotide sequence ID" value="NZ_AFWK01000060.1"/>
</dbReference>
<dbReference type="UniPathway" id="UPA00705"/>
<dbReference type="GO" id="GO:0005886">
    <property type="term" value="C:plasma membrane"/>
    <property type="evidence" value="ECO:0007669"/>
    <property type="project" value="UniProtKB-SubCell"/>
</dbReference>
<evidence type="ECO:0000256" key="5">
    <source>
        <dbReference type="ARBA" id="ARBA00022475"/>
    </source>
</evidence>
<keyword evidence="9 22" id="KW-0812">Transmembrane</keyword>
<dbReference type="Pfam" id="PF13442">
    <property type="entry name" value="Cytochrome_CBB3"/>
    <property type="match status" value="2"/>
</dbReference>
<evidence type="ECO:0000256" key="22">
    <source>
        <dbReference type="SAM" id="Phobius"/>
    </source>
</evidence>
<feature type="binding site" description="axial binding residue" evidence="20">
    <location>
        <position position="186"/>
    </location>
    <ligand>
        <name>heme c</name>
        <dbReference type="ChEBI" id="CHEBI:61717"/>
        <label>2</label>
    </ligand>
    <ligandPart>
        <name>Fe</name>
        <dbReference type="ChEBI" id="CHEBI:18248"/>
    </ligandPart>
</feature>
<comment type="cofactor">
    <cofactor evidence="19 21">
        <name>heme c</name>
        <dbReference type="ChEBI" id="CHEBI:61717"/>
    </cofactor>
    <text evidence="19 21">Binds 2 heme C groups per subunit.</text>
</comment>
<sequence>MSEFVSAGWSYWVAIVSILGIVFCLWLLWTQRSFLKDKTLEVSDTGHEWDGIKELNSPVPRWWTLMYLGLCVIGVIIIVLYPALGSDKGLRNWTSFGEVEQEKAEYEQRIAKVYQQFDGKSLDEIVRDPAAQRIGERLFLNNCSQCHGSDAKGSPNFPNLTDNDWLWGGSPETILNTITNGRHGIMAPLKAVFSKAEAEQVADYVRSLSGLPVADKANIPLGEANFKKVCAACHGMDAKGNQLLGAPNLTDGVWLNSPKRETIVHTILDGRQGVMPAWKSRFTKEQIEMLTAYVWGLSNSSN</sequence>
<keyword evidence="16 19" id="KW-0408">Iron</keyword>
<feature type="binding site" description="covalent" evidence="21">
    <location>
        <position position="230"/>
    </location>
    <ligand>
        <name>heme c</name>
        <dbReference type="ChEBI" id="CHEBI:61717"/>
        <label>2</label>
    </ligand>
</feature>
<dbReference type="GO" id="GO:1902600">
    <property type="term" value="P:proton transmembrane transport"/>
    <property type="evidence" value="ECO:0007669"/>
    <property type="project" value="UniProtKB-KW"/>
</dbReference>
<name>A0A077DFZ7_9BURK</name>
<evidence type="ECO:0000256" key="7">
    <source>
        <dbReference type="ARBA" id="ARBA00022617"/>
    </source>
</evidence>
<keyword evidence="5 19" id="KW-1003">Cell membrane</keyword>
<proteinExistence type="inferred from homology"/>
<comment type="pathway">
    <text evidence="2 19">Energy metabolism; oxidative phosphorylation.</text>
</comment>
<evidence type="ECO:0000256" key="2">
    <source>
        <dbReference type="ARBA" id="ARBA00004673"/>
    </source>
</evidence>
<evidence type="ECO:0000256" key="11">
    <source>
        <dbReference type="ARBA" id="ARBA00022737"/>
    </source>
</evidence>
<comment type="subcellular location">
    <subcellularLocation>
        <location evidence="1 19">Cell inner membrane</location>
    </subcellularLocation>
</comment>
<dbReference type="PIRSF" id="PIRSF000006">
    <property type="entry name" value="Cbb3-Cox_fixP"/>
    <property type="match status" value="1"/>
</dbReference>
<dbReference type="Pfam" id="PF14715">
    <property type="entry name" value="FixP_N"/>
    <property type="match status" value="1"/>
</dbReference>
<keyword evidence="14 22" id="KW-1133">Transmembrane helix</keyword>